<dbReference type="EMBL" id="KL197740">
    <property type="protein sequence ID" value="KDQ52434.1"/>
    <property type="molecule type" value="Genomic_DNA"/>
</dbReference>
<evidence type="ECO:0000256" key="1">
    <source>
        <dbReference type="SAM" id="MobiDB-lite"/>
    </source>
</evidence>
<reference evidence="3" key="1">
    <citation type="journal article" date="2014" name="Proc. Natl. Acad. Sci. U.S.A.">
        <title>Extensive sampling of basidiomycete genomes demonstrates inadequacy of the white-rot/brown-rot paradigm for wood decay fungi.</title>
        <authorList>
            <person name="Riley R."/>
            <person name="Salamov A.A."/>
            <person name="Brown D.W."/>
            <person name="Nagy L.G."/>
            <person name="Floudas D."/>
            <person name="Held B.W."/>
            <person name="Levasseur A."/>
            <person name="Lombard V."/>
            <person name="Morin E."/>
            <person name="Otillar R."/>
            <person name="Lindquist E.A."/>
            <person name="Sun H."/>
            <person name="LaButti K.M."/>
            <person name="Schmutz J."/>
            <person name="Jabbour D."/>
            <person name="Luo H."/>
            <person name="Baker S.E."/>
            <person name="Pisabarro A.G."/>
            <person name="Walton J.D."/>
            <person name="Blanchette R.A."/>
            <person name="Henrissat B."/>
            <person name="Martin F."/>
            <person name="Cullen D."/>
            <person name="Hibbett D.S."/>
            <person name="Grigoriev I.V."/>
        </authorList>
    </citation>
    <scope>NUCLEOTIDE SEQUENCE [LARGE SCALE GENOMIC DNA]</scope>
    <source>
        <strain evidence="3">MUCL 33604</strain>
    </source>
</reference>
<dbReference type="HOGENOM" id="CLU_1829943_0_0_1"/>
<evidence type="ECO:0000313" key="2">
    <source>
        <dbReference type="EMBL" id="KDQ52434.1"/>
    </source>
</evidence>
<dbReference type="OrthoDB" id="2499658at2759"/>
<protein>
    <submittedName>
        <fullName evidence="2">Uncharacterized protein</fullName>
    </submittedName>
</protein>
<organism evidence="2 3">
    <name type="scientific">Jaapia argillacea MUCL 33604</name>
    <dbReference type="NCBI Taxonomy" id="933084"/>
    <lineage>
        <taxon>Eukaryota</taxon>
        <taxon>Fungi</taxon>
        <taxon>Dikarya</taxon>
        <taxon>Basidiomycota</taxon>
        <taxon>Agaricomycotina</taxon>
        <taxon>Agaricomycetes</taxon>
        <taxon>Agaricomycetidae</taxon>
        <taxon>Jaapiales</taxon>
        <taxon>Jaapiaceae</taxon>
        <taxon>Jaapia</taxon>
    </lineage>
</organism>
<proteinExistence type="predicted"/>
<feature type="non-terminal residue" evidence="2">
    <location>
        <position position="141"/>
    </location>
</feature>
<feature type="region of interest" description="Disordered" evidence="1">
    <location>
        <begin position="1"/>
        <end position="43"/>
    </location>
</feature>
<accession>A0A067PCI1</accession>
<name>A0A067PCI1_9AGAM</name>
<dbReference type="AlphaFoldDB" id="A0A067PCI1"/>
<dbReference type="InParanoid" id="A0A067PCI1"/>
<dbReference type="STRING" id="933084.A0A067PCI1"/>
<feature type="compositionally biased region" description="Low complexity" evidence="1">
    <location>
        <begin position="14"/>
        <end position="30"/>
    </location>
</feature>
<sequence>MSARLRRQERRRSTSNSKPYSKPNSPTVTSPSPPSALLYVPPHPSTRPAIASASLPLKALDRVPSIVKPASMHGFPTYDEFTELVNNYIASLHPRKALKALIDQEMYAKILRTLRYPDDVSVGNAQFRFWARKMFQLKYPP</sequence>
<keyword evidence="3" id="KW-1185">Reference proteome</keyword>
<feature type="compositionally biased region" description="Basic residues" evidence="1">
    <location>
        <begin position="1"/>
        <end position="10"/>
    </location>
</feature>
<evidence type="ECO:0000313" key="3">
    <source>
        <dbReference type="Proteomes" id="UP000027265"/>
    </source>
</evidence>
<dbReference type="Proteomes" id="UP000027265">
    <property type="component" value="Unassembled WGS sequence"/>
</dbReference>
<gene>
    <name evidence="2" type="ORF">JAAARDRAFT_162876</name>
</gene>